<keyword evidence="5" id="KW-1185">Reference proteome</keyword>
<protein>
    <submittedName>
        <fullName evidence="3">(spotted green pufferfish) hypothetical protein</fullName>
    </submittedName>
</protein>
<dbReference type="KEGG" id="tng:GSTEN00023176G001"/>
<name>Q4S6P9_TETNG</name>
<feature type="domain" description="CFA20" evidence="2">
    <location>
        <begin position="122"/>
        <end position="302"/>
    </location>
</feature>
<accession>Q4S6P9</accession>
<sequence>MVYVVCVPLILAASWEHISINLAELTYELFGTEYVETVKVKIHANCRIRRVYFTNRIYADKDLPKAFKVNVSEESKKVKTSKTAKTDDKAPPPELAGSGDQDRITELNKQMGTPLPTSVAGHDYIRGIQSILNSIDKDPLRFWRKKVESGHVESVMDEDIRSSAIEVQGRNMQNNFITCPVDPEGSLGIRLPILNMLLKKTGEDFSFEITVIDNTNVRRQIVQTTFKKDMKAKVCVVCFPIRLSDSWERIDFNLAELTNELFGTEYVETAKIQIHANCRIRRVYFSDRLYSNEELPKDFKVNISEENEP</sequence>
<dbReference type="InterPro" id="IPR007714">
    <property type="entry name" value="CFA20_dom"/>
</dbReference>
<dbReference type="STRING" id="99883.ENSTNIP00000015297"/>
<evidence type="ECO:0000313" key="5">
    <source>
        <dbReference type="Proteomes" id="UP000007303"/>
    </source>
</evidence>
<reference evidence="3 5" key="1">
    <citation type="journal article" date="2004" name="Nature">
        <title>Genome duplication in the teleost fish Tetraodon nigroviridis reveals the early vertebrate proto-karyotype.</title>
        <authorList>
            <person name="Jaillon O."/>
            <person name="Aury J.-M."/>
            <person name="Brunet F."/>
            <person name="Petit J.-L."/>
            <person name="Stange-Thomann N."/>
            <person name="Mauceli E."/>
            <person name="Bouneau L."/>
            <person name="Fischer C."/>
            <person name="Ozouf-Costaz C."/>
            <person name="Bernot A."/>
            <person name="Nicaud S."/>
            <person name="Jaffe D."/>
            <person name="Fisher S."/>
            <person name="Lutfalla G."/>
            <person name="Dossat C."/>
            <person name="Segurens B."/>
            <person name="Dasilva C."/>
            <person name="Salanoubat M."/>
            <person name="Levy M."/>
            <person name="Boudet N."/>
            <person name="Castellano S."/>
            <person name="Anthouard V."/>
            <person name="Jubin C."/>
            <person name="Castelli V."/>
            <person name="Katinka M."/>
            <person name="Vacherie B."/>
            <person name="Biemont C."/>
            <person name="Skalli Z."/>
            <person name="Cattolico L."/>
            <person name="Poulain J."/>
            <person name="De Berardinis V."/>
            <person name="Cruaud C."/>
            <person name="Duprat S."/>
            <person name="Brottier P."/>
            <person name="Coutanceau J.-P."/>
            <person name="Gouzy J."/>
            <person name="Parra G."/>
            <person name="Lardier G."/>
            <person name="Chapple C."/>
            <person name="McKernan K.J."/>
            <person name="McEwan P."/>
            <person name="Bosak S."/>
            <person name="Kellis M."/>
            <person name="Volff J.-N."/>
            <person name="Guigo R."/>
            <person name="Zody M.C."/>
            <person name="Mesirov J."/>
            <person name="Lindblad-Toh K."/>
            <person name="Birren B."/>
            <person name="Nusbaum C."/>
            <person name="Kahn D."/>
            <person name="Robinson-Rechavi M."/>
            <person name="Laudet V."/>
            <person name="Schachter V."/>
            <person name="Quetier F."/>
            <person name="Saurin W."/>
            <person name="Scarpelli C."/>
            <person name="Wincker P."/>
            <person name="Lander E.S."/>
            <person name="Weissenbach J."/>
            <person name="Roest Crollius H."/>
        </authorList>
    </citation>
    <scope>NUCLEOTIDE SEQUENCE [LARGE SCALE GENOMIC DNA]</scope>
</reference>
<proteinExistence type="predicted"/>
<evidence type="ECO:0000256" key="1">
    <source>
        <dbReference type="SAM" id="MobiDB-lite"/>
    </source>
</evidence>
<dbReference type="OrthoDB" id="7486196at2759"/>
<dbReference type="GeneTree" id="ENSGT00390000004554"/>
<evidence type="ECO:0000313" key="3">
    <source>
        <dbReference type="EMBL" id="CAG03683.1"/>
    </source>
</evidence>
<feature type="region of interest" description="Disordered" evidence="1">
    <location>
        <begin position="77"/>
        <end position="101"/>
    </location>
</feature>
<dbReference type="Pfam" id="PF05018">
    <property type="entry name" value="CFA20_dom"/>
    <property type="match status" value="2"/>
</dbReference>
<dbReference type="Ensembl" id="ENSTNIT00000015502.1">
    <property type="protein sequence ID" value="ENSTNIP00000015297.1"/>
    <property type="gene ID" value="ENSTNIG00000012329.1"/>
</dbReference>
<dbReference type="AlphaFoldDB" id="Q4S6P9"/>
<dbReference type="Proteomes" id="UP000007303">
    <property type="component" value="Unassembled WGS sequence"/>
</dbReference>
<gene>
    <name evidence="3" type="ORF">GSTENG00023176001</name>
</gene>
<reference evidence="4" key="3">
    <citation type="submission" date="2025-05" db="UniProtKB">
        <authorList>
            <consortium name="Ensembl"/>
        </authorList>
    </citation>
    <scope>IDENTIFICATION</scope>
</reference>
<dbReference type="EMBL" id="CAAE01014724">
    <property type="protein sequence ID" value="CAG03683.1"/>
    <property type="molecule type" value="Genomic_DNA"/>
</dbReference>
<organism evidence="3">
    <name type="scientific">Tetraodon nigroviridis</name>
    <name type="common">Spotted green pufferfish</name>
    <name type="synonym">Chelonodon nigroviridis</name>
    <dbReference type="NCBI Taxonomy" id="99883"/>
    <lineage>
        <taxon>Eukaryota</taxon>
        <taxon>Metazoa</taxon>
        <taxon>Chordata</taxon>
        <taxon>Craniata</taxon>
        <taxon>Vertebrata</taxon>
        <taxon>Euteleostomi</taxon>
        <taxon>Actinopterygii</taxon>
        <taxon>Neopterygii</taxon>
        <taxon>Teleostei</taxon>
        <taxon>Neoteleostei</taxon>
        <taxon>Acanthomorphata</taxon>
        <taxon>Eupercaria</taxon>
        <taxon>Tetraodontiformes</taxon>
        <taxon>Tetradontoidea</taxon>
        <taxon>Tetraodontidae</taxon>
        <taxon>Tetraodon</taxon>
    </lineage>
</organism>
<reference evidence="3" key="2">
    <citation type="submission" date="2004-02" db="EMBL/GenBank/DDBJ databases">
        <authorList>
            <consortium name="Genoscope"/>
            <consortium name="Whitehead Institute Centre for Genome Research"/>
        </authorList>
    </citation>
    <scope>NUCLEOTIDE SEQUENCE</scope>
</reference>
<dbReference type="HOGENOM" id="CLU_901806_0_0_1"/>
<feature type="non-terminal residue" evidence="3">
    <location>
        <position position="309"/>
    </location>
</feature>
<evidence type="ECO:0000313" key="4">
    <source>
        <dbReference type="Ensembl" id="ENSTNIP00000015297.1"/>
    </source>
</evidence>
<feature type="domain" description="CFA20" evidence="2">
    <location>
        <begin position="3"/>
        <end position="70"/>
    </location>
</feature>
<dbReference type="InterPro" id="IPR040441">
    <property type="entry name" value="CFA20/CFAP20DC"/>
</dbReference>
<dbReference type="PANTHER" id="PTHR12458">
    <property type="entry name" value="ORF PROTEIN"/>
    <property type="match status" value="1"/>
</dbReference>
<evidence type="ECO:0000259" key="2">
    <source>
        <dbReference type="Pfam" id="PF05018"/>
    </source>
</evidence>